<dbReference type="Proteomes" id="UP001589576">
    <property type="component" value="Unassembled WGS sequence"/>
</dbReference>
<sequence>MKKILIASLLLIVGINSGWTQNKDFRNFSWGSPIEKVRAEEKAPFFSKLKNYELEYDDKLLGSNFKVLYIFNEKNKLISGIYIFSRKYSNSELYYQDYSVFLKLLSKKYGEPDKEKEVWNSTDTEFDKTNKKQAIADGNLNLYSLWNTERTAVKITLISIGNEVPSLQIHYTSKSLDELQDPIELKDAMNKL</sequence>
<gene>
    <name evidence="1" type="ORF">ACFFUU_03620</name>
</gene>
<protein>
    <submittedName>
        <fullName evidence="1">Uncharacterized protein</fullName>
    </submittedName>
</protein>
<reference evidence="1 2" key="1">
    <citation type="submission" date="2024-09" db="EMBL/GenBank/DDBJ databases">
        <authorList>
            <person name="Sun Q."/>
            <person name="Mori K."/>
        </authorList>
    </citation>
    <scope>NUCLEOTIDE SEQUENCE [LARGE SCALE GENOMIC DNA]</scope>
    <source>
        <strain evidence="1 2">CECT 8460</strain>
    </source>
</reference>
<dbReference type="RefSeq" id="WP_290285937.1">
    <property type="nucleotide sequence ID" value="NZ_JAUFQN010000019.1"/>
</dbReference>
<dbReference type="EMBL" id="JBHMFB010000010">
    <property type="protein sequence ID" value="MFB9088681.1"/>
    <property type="molecule type" value="Genomic_DNA"/>
</dbReference>
<accession>A0ABV5GC38</accession>
<evidence type="ECO:0000313" key="2">
    <source>
        <dbReference type="Proteomes" id="UP001589576"/>
    </source>
</evidence>
<name>A0ABV5GC38_9FLAO</name>
<evidence type="ECO:0000313" key="1">
    <source>
        <dbReference type="EMBL" id="MFB9088681.1"/>
    </source>
</evidence>
<organism evidence="1 2">
    <name type="scientific">Flavobacterium paronense</name>
    <dbReference type="NCBI Taxonomy" id="1392775"/>
    <lineage>
        <taxon>Bacteria</taxon>
        <taxon>Pseudomonadati</taxon>
        <taxon>Bacteroidota</taxon>
        <taxon>Flavobacteriia</taxon>
        <taxon>Flavobacteriales</taxon>
        <taxon>Flavobacteriaceae</taxon>
        <taxon>Flavobacterium</taxon>
    </lineage>
</organism>
<proteinExistence type="predicted"/>
<comment type="caution">
    <text evidence="1">The sequence shown here is derived from an EMBL/GenBank/DDBJ whole genome shotgun (WGS) entry which is preliminary data.</text>
</comment>
<keyword evidence="2" id="KW-1185">Reference proteome</keyword>